<evidence type="ECO:0000313" key="2">
    <source>
        <dbReference type="Proteomes" id="UP001055111"/>
    </source>
</evidence>
<dbReference type="EMBL" id="BPUS01000040">
    <property type="protein sequence ID" value="GJH30582.1"/>
    <property type="molecule type" value="Genomic_DNA"/>
</dbReference>
<dbReference type="RefSeq" id="WP_213234629.1">
    <property type="nucleotide sequence ID" value="NZ_BPUS01000040.1"/>
</dbReference>
<dbReference type="Proteomes" id="UP001055111">
    <property type="component" value="Unassembled WGS sequence"/>
</dbReference>
<organism evidence="1 2">
    <name type="scientific">Caballeronia novacaledonica</name>
    <dbReference type="NCBI Taxonomy" id="1544861"/>
    <lineage>
        <taxon>Bacteria</taxon>
        <taxon>Pseudomonadati</taxon>
        <taxon>Pseudomonadota</taxon>
        <taxon>Betaproteobacteria</taxon>
        <taxon>Burkholderiales</taxon>
        <taxon>Burkholderiaceae</taxon>
        <taxon>Caballeronia</taxon>
    </lineage>
</organism>
<gene>
    <name evidence="1" type="ORF">CBA19CS42_38720</name>
</gene>
<reference evidence="1" key="1">
    <citation type="submission" date="2022-09" db="EMBL/GenBank/DDBJ databases">
        <title>Isolation and characterization of 3-chlorobenzoate degrading bacteria from soils in Shizuoka.</title>
        <authorList>
            <person name="Ifat A."/>
            <person name="Ogawa N."/>
            <person name="Kimbara K."/>
            <person name="Moriuchi R."/>
            <person name="Dohra H."/>
            <person name="Shintani M."/>
        </authorList>
    </citation>
    <scope>NUCLEOTIDE SEQUENCE</scope>
    <source>
        <strain evidence="1">19CS4-2</strain>
    </source>
</reference>
<accession>A0AA37MV86</accession>
<comment type="caution">
    <text evidence="1">The sequence shown here is derived from an EMBL/GenBank/DDBJ whole genome shotgun (WGS) entry which is preliminary data.</text>
</comment>
<sequence>MNVIVVSFEDFTLDPAGARADATPAAGFPDSWLDALVGTGAVFKRDYAAPGAVSTVGLHFPSSDHAEQFCLSVREAASLLGTRAHIHRVPIEQAHSTLRVAKGYDARIV</sequence>
<evidence type="ECO:0000313" key="1">
    <source>
        <dbReference type="EMBL" id="GJH30582.1"/>
    </source>
</evidence>
<name>A0AA37MV86_9BURK</name>
<proteinExistence type="predicted"/>
<dbReference type="AlphaFoldDB" id="A0AA37MV86"/>
<protein>
    <submittedName>
        <fullName evidence="1">Uncharacterized protein</fullName>
    </submittedName>
</protein>